<dbReference type="Proteomes" id="UP001180453">
    <property type="component" value="Unassembled WGS sequence"/>
</dbReference>
<proteinExistence type="inferred from homology"/>
<dbReference type="Gene3D" id="2.60.120.10">
    <property type="entry name" value="Jelly Rolls"/>
    <property type="match status" value="2"/>
</dbReference>
<dbReference type="InterPro" id="IPR014710">
    <property type="entry name" value="RmlC-like_jellyroll"/>
</dbReference>
<dbReference type="CDD" id="cd02909">
    <property type="entry name" value="cupin_pirin_N"/>
    <property type="match status" value="1"/>
</dbReference>
<dbReference type="SUPFAM" id="SSF51182">
    <property type="entry name" value="RmlC-like cupins"/>
    <property type="match status" value="1"/>
</dbReference>
<sequence length="324" mass="35737">MPRSIISVARLGTPWETIDPFLVCAYHLDHYPPGNADLGPVEPPPAEAGARKPWRMYFGQTVPGFPAHPHRGFETITIVRQGVVDHSDSLGATARYAAGDVQWLTAGRGVVHAEMFPLLDPLKPNTLELFQIWLNLPARDKMAEPSFKMFWAEDIPRHVEAGVDVTCIVGTLHGVDMQEPPSPPSRSWASDPGSDLAVWTLKVAPGARWQLPAALGSGTRRQLLFFKGSTLTIDGVCVDARSAIEVDCSAVVELVNGSKEAEVLLLQGRPIEEPVVQHGPFVMTTLDEIRRAYEDYRHTRFGDWSWGVYDPNHGSKRGRFASTD</sequence>
<dbReference type="InterPro" id="IPR008778">
    <property type="entry name" value="Pirin_C_dom"/>
</dbReference>
<dbReference type="PANTHER" id="PTHR13903">
    <property type="entry name" value="PIRIN-RELATED"/>
    <property type="match status" value="1"/>
</dbReference>
<name>A0ABU1YGE3_ROSSA</name>
<dbReference type="RefSeq" id="WP_310260537.1">
    <property type="nucleotide sequence ID" value="NZ_JAVDXU010000001.1"/>
</dbReference>
<keyword evidence="6" id="KW-1185">Reference proteome</keyword>
<dbReference type="PANTHER" id="PTHR13903:SF8">
    <property type="entry name" value="PIRIN"/>
    <property type="match status" value="1"/>
</dbReference>
<protein>
    <submittedName>
        <fullName evidence="5">Redox-sensitive bicupin YhaK (Pirin superfamily)</fullName>
    </submittedName>
</protein>
<evidence type="ECO:0000313" key="6">
    <source>
        <dbReference type="Proteomes" id="UP001180453"/>
    </source>
</evidence>
<organism evidence="5 6">
    <name type="scientific">Roseateles saccharophilus</name>
    <name type="common">Pseudomonas saccharophila</name>
    <dbReference type="NCBI Taxonomy" id="304"/>
    <lineage>
        <taxon>Bacteria</taxon>
        <taxon>Pseudomonadati</taxon>
        <taxon>Pseudomonadota</taxon>
        <taxon>Betaproteobacteria</taxon>
        <taxon>Burkholderiales</taxon>
        <taxon>Sphaerotilaceae</taxon>
        <taxon>Roseateles</taxon>
    </lineage>
</organism>
<feature type="domain" description="Pirin N-terminal" evidence="3">
    <location>
        <begin position="55"/>
        <end position="134"/>
    </location>
</feature>
<reference evidence="5 6" key="1">
    <citation type="submission" date="2023-07" db="EMBL/GenBank/DDBJ databases">
        <title>Sorghum-associated microbial communities from plants grown in Nebraska, USA.</title>
        <authorList>
            <person name="Schachtman D."/>
        </authorList>
    </citation>
    <scope>NUCLEOTIDE SEQUENCE [LARGE SCALE GENOMIC DNA]</scope>
    <source>
        <strain evidence="5 6">BE314</strain>
    </source>
</reference>
<evidence type="ECO:0000259" key="3">
    <source>
        <dbReference type="Pfam" id="PF02678"/>
    </source>
</evidence>
<dbReference type="EMBL" id="JAVDXU010000001">
    <property type="protein sequence ID" value="MDR7267925.1"/>
    <property type="molecule type" value="Genomic_DNA"/>
</dbReference>
<dbReference type="Pfam" id="PF02678">
    <property type="entry name" value="Pirin"/>
    <property type="match status" value="1"/>
</dbReference>
<comment type="similarity">
    <text evidence="1 2">Belongs to the pirin family.</text>
</comment>
<evidence type="ECO:0000256" key="1">
    <source>
        <dbReference type="ARBA" id="ARBA00008416"/>
    </source>
</evidence>
<gene>
    <name evidence="5" type="ORF">J2X20_000554</name>
</gene>
<evidence type="ECO:0000259" key="4">
    <source>
        <dbReference type="Pfam" id="PF05726"/>
    </source>
</evidence>
<evidence type="ECO:0000256" key="2">
    <source>
        <dbReference type="RuleBase" id="RU003457"/>
    </source>
</evidence>
<dbReference type="InterPro" id="IPR012093">
    <property type="entry name" value="Pirin"/>
</dbReference>
<accession>A0ABU1YGE3</accession>
<evidence type="ECO:0000313" key="5">
    <source>
        <dbReference type="EMBL" id="MDR7267925.1"/>
    </source>
</evidence>
<feature type="domain" description="Pirin C-terminal" evidence="4">
    <location>
        <begin position="199"/>
        <end position="302"/>
    </location>
</feature>
<dbReference type="InterPro" id="IPR003829">
    <property type="entry name" value="Pirin_N_dom"/>
</dbReference>
<dbReference type="InterPro" id="IPR011051">
    <property type="entry name" value="RmlC_Cupin_sf"/>
</dbReference>
<comment type="caution">
    <text evidence="5">The sequence shown here is derived from an EMBL/GenBank/DDBJ whole genome shotgun (WGS) entry which is preliminary data.</text>
</comment>
<dbReference type="Pfam" id="PF05726">
    <property type="entry name" value="Pirin_C"/>
    <property type="match status" value="1"/>
</dbReference>